<dbReference type="eggNOG" id="COG1262">
    <property type="taxonomic scope" value="Bacteria"/>
</dbReference>
<gene>
    <name evidence="2" type="ORF">CCALI_02362</name>
</gene>
<dbReference type="GO" id="GO:0120147">
    <property type="term" value="F:formylglycine-generating oxidase activity"/>
    <property type="evidence" value="ECO:0007669"/>
    <property type="project" value="TreeGrafter"/>
</dbReference>
<accession>S0EZY3</accession>
<dbReference type="STRING" id="454171.CP488_01732"/>
<keyword evidence="3" id="KW-1185">Reference proteome</keyword>
<dbReference type="SUPFAM" id="SSF56436">
    <property type="entry name" value="C-type lectin-like"/>
    <property type="match status" value="1"/>
</dbReference>
<dbReference type="Gene3D" id="3.90.1580.10">
    <property type="entry name" value="paralog of FGE (formylglycine-generating enzyme)"/>
    <property type="match status" value="1"/>
</dbReference>
<dbReference type="EMBL" id="HF951689">
    <property type="protein sequence ID" value="CCW36166.1"/>
    <property type="molecule type" value="Genomic_DNA"/>
</dbReference>
<reference evidence="3" key="1">
    <citation type="submission" date="2013-03" db="EMBL/GenBank/DDBJ databases">
        <title>Genome sequence of Chthonomonas calidirosea, the first sequenced genome from the Armatimonadetes phylum (formally candidate division OP10).</title>
        <authorList>
            <person name="Lee K.C.Y."/>
            <person name="Morgan X.C."/>
            <person name="Dunfield P.F."/>
            <person name="Tamas I."/>
            <person name="Houghton K.M."/>
            <person name="Vyssotski M."/>
            <person name="Ryan J.L.J."/>
            <person name="Lagutin K."/>
            <person name="McDonald I.R."/>
            <person name="Stott M.B."/>
        </authorList>
    </citation>
    <scope>NUCLEOTIDE SEQUENCE [LARGE SCALE GENOMIC DNA]</scope>
    <source>
        <strain evidence="3">DSM 23976 / ICMP 18418 / T49</strain>
    </source>
</reference>
<organism evidence="2 3">
    <name type="scientific">Chthonomonas calidirosea (strain DSM 23976 / ICMP 18418 / T49)</name>
    <dbReference type="NCBI Taxonomy" id="1303518"/>
    <lineage>
        <taxon>Bacteria</taxon>
        <taxon>Bacillati</taxon>
        <taxon>Armatimonadota</taxon>
        <taxon>Chthonomonadia</taxon>
        <taxon>Chthonomonadales</taxon>
        <taxon>Chthonomonadaceae</taxon>
        <taxon>Chthonomonas</taxon>
    </lineage>
</organism>
<name>S0EZY3_CHTCT</name>
<dbReference type="RefSeq" id="WP_016483683.1">
    <property type="nucleotide sequence ID" value="NC_021487.1"/>
</dbReference>
<evidence type="ECO:0000313" key="3">
    <source>
        <dbReference type="Proteomes" id="UP000014227"/>
    </source>
</evidence>
<dbReference type="PANTHER" id="PTHR23150">
    <property type="entry name" value="SULFATASE MODIFYING FACTOR 1, 2"/>
    <property type="match status" value="1"/>
</dbReference>
<dbReference type="InterPro" id="IPR042095">
    <property type="entry name" value="SUMF_sf"/>
</dbReference>
<evidence type="ECO:0000259" key="1">
    <source>
        <dbReference type="Pfam" id="PF03781"/>
    </source>
</evidence>
<dbReference type="PANTHER" id="PTHR23150:SF19">
    <property type="entry name" value="FORMYLGLYCINE-GENERATING ENZYME"/>
    <property type="match status" value="1"/>
</dbReference>
<dbReference type="AlphaFoldDB" id="S0EZY3"/>
<dbReference type="Pfam" id="PF03781">
    <property type="entry name" value="FGE-sulfatase"/>
    <property type="match status" value="1"/>
</dbReference>
<dbReference type="InterPro" id="IPR051043">
    <property type="entry name" value="Sulfatase_Mod_Factor_Kinase"/>
</dbReference>
<protein>
    <submittedName>
        <fullName evidence="2">Uncharacterized conserved protein</fullName>
    </submittedName>
</protein>
<dbReference type="Proteomes" id="UP000014227">
    <property type="component" value="Chromosome I"/>
</dbReference>
<dbReference type="InterPro" id="IPR005532">
    <property type="entry name" value="SUMF_dom"/>
</dbReference>
<proteinExistence type="predicted"/>
<dbReference type="OrthoDB" id="9812426at2"/>
<dbReference type="HOGENOM" id="CLU_012431_0_2_0"/>
<feature type="domain" description="Sulfatase-modifying factor enzyme-like" evidence="1">
    <location>
        <begin position="13"/>
        <end position="298"/>
    </location>
</feature>
<dbReference type="PATRIC" id="fig|1303518.3.peg.2453"/>
<dbReference type="InParanoid" id="S0EZY3"/>
<sequence length="320" mass="36892">MTPFCPDEIDFSTMVHVPAGEFSFGVSDADFLALCEGKDQDTIEEIELDLEHALSLRRVYVEEFWIDRTPVTYQQYHQFIQATGYLPSCLSVMPNHPERSDYRDRAEAIYLWHADGSYAAGLEDKPAVFVSWYDALAYCEWSGKTLPTEIEWEKAARGSAGFRYPWGNAEPTEAHCNCNFTEDLELRYEDANIPPLRSVYAGELGKSPYGCLDMVGNAYEWCWNSLWIPDVKANRYGELVSERYLVRFRWSKGVIMRSADRAMRGGDRLSEPPVHVCAAREEAEPWLISPYVGFRCVWYPSRIREDEPKRHWKRVSSSTS</sequence>
<evidence type="ECO:0000313" key="2">
    <source>
        <dbReference type="EMBL" id="CCW36166.1"/>
    </source>
</evidence>
<dbReference type="KEGG" id="ccz:CCALI_02362"/>
<dbReference type="FunCoup" id="S0EZY3">
    <property type="interactions" value="48"/>
</dbReference>
<dbReference type="InterPro" id="IPR016187">
    <property type="entry name" value="CTDL_fold"/>
</dbReference>